<evidence type="ECO:0000313" key="3">
    <source>
        <dbReference type="Proteomes" id="UP000224854"/>
    </source>
</evidence>
<organism evidence="2 3">
    <name type="scientific">Ophiocordyceps australis</name>
    <dbReference type="NCBI Taxonomy" id="1399860"/>
    <lineage>
        <taxon>Eukaryota</taxon>
        <taxon>Fungi</taxon>
        <taxon>Dikarya</taxon>
        <taxon>Ascomycota</taxon>
        <taxon>Pezizomycotina</taxon>
        <taxon>Sordariomycetes</taxon>
        <taxon>Hypocreomycetidae</taxon>
        <taxon>Hypocreales</taxon>
        <taxon>Ophiocordycipitaceae</taxon>
        <taxon>Ophiocordyceps</taxon>
    </lineage>
</organism>
<evidence type="ECO:0000256" key="1">
    <source>
        <dbReference type="SAM" id="MobiDB-lite"/>
    </source>
</evidence>
<comment type="caution">
    <text evidence="2">The sequence shown here is derived from an EMBL/GenBank/DDBJ whole genome shotgun (WGS) entry which is preliminary data.</text>
</comment>
<proteinExistence type="predicted"/>
<keyword evidence="3" id="KW-1185">Reference proteome</keyword>
<sequence>MPSASSPHPPRHHDNPLQSRADALAKMTLELNLRSLSVLAHGLEKEVQQLVAVTNDNSQFRQRHEQRITDLWREITTVKASVADHGLASVAAPETAHSLDDLCALEQRCKDEASTLRSDLTTEIVHLRGLFDSMAAKLHNLSSAQSPSNGAQASKPTQASLPNNAPRHSPKQRVRDAIGSTRRWHRDHKTTKLQDGPFVASYLRQQSKRDPVLAVMIQKAIHRRIQSRHGPYTAFRPRSLDDFCRHVEWDDVIETIKHELVRNEHQVIAILSRSPDQIS</sequence>
<feature type="region of interest" description="Disordered" evidence="1">
    <location>
        <begin position="142"/>
        <end position="188"/>
    </location>
</feature>
<feature type="compositionally biased region" description="Polar residues" evidence="1">
    <location>
        <begin position="142"/>
        <end position="163"/>
    </location>
</feature>
<dbReference type="EMBL" id="NJEU01001097">
    <property type="protein sequence ID" value="PHH68598.1"/>
    <property type="molecule type" value="Genomic_DNA"/>
</dbReference>
<dbReference type="Proteomes" id="UP000224854">
    <property type="component" value="Unassembled WGS sequence"/>
</dbReference>
<accession>A0A2C5XRR9</accession>
<dbReference type="OrthoDB" id="6423603at2759"/>
<evidence type="ECO:0000313" key="2">
    <source>
        <dbReference type="EMBL" id="PHH68598.1"/>
    </source>
</evidence>
<reference evidence="2 3" key="1">
    <citation type="submission" date="2017-06" db="EMBL/GenBank/DDBJ databases">
        <title>Ant-infecting Ophiocordyceps genomes reveal a high diversity of potential behavioral manipulation genes and a possible major role for enterotoxins.</title>
        <authorList>
            <person name="De Bekker C."/>
            <person name="Evans H.C."/>
            <person name="Brachmann A."/>
            <person name="Hughes D.P."/>
        </authorList>
    </citation>
    <scope>NUCLEOTIDE SEQUENCE [LARGE SCALE GENOMIC DNA]</scope>
    <source>
        <strain evidence="2 3">1348a</strain>
    </source>
</reference>
<name>A0A2C5XRR9_9HYPO</name>
<dbReference type="AlphaFoldDB" id="A0A2C5XRR9"/>
<gene>
    <name evidence="2" type="ORF">CDD82_419</name>
</gene>
<protein>
    <submittedName>
        <fullName evidence="2">Uncharacterized protein</fullName>
    </submittedName>
</protein>